<dbReference type="PANTHER" id="PTHR45527">
    <property type="entry name" value="NONRIBOSOMAL PEPTIDE SYNTHETASE"/>
    <property type="match status" value="1"/>
</dbReference>
<dbReference type="Gene3D" id="3.30.559.30">
    <property type="entry name" value="Nonribosomal peptide synthetase, condensation domain"/>
    <property type="match status" value="1"/>
</dbReference>
<feature type="domain" description="Condensation" evidence="1">
    <location>
        <begin position="40"/>
        <end position="457"/>
    </location>
</feature>
<reference evidence="3" key="1">
    <citation type="journal article" date="2019" name="Int. J. Syst. Evol. Microbiol.">
        <title>The Global Catalogue of Microorganisms (GCM) 10K type strain sequencing project: providing services to taxonomists for standard genome sequencing and annotation.</title>
        <authorList>
            <consortium name="The Broad Institute Genomics Platform"/>
            <consortium name="The Broad Institute Genome Sequencing Center for Infectious Disease"/>
            <person name="Wu L."/>
            <person name="Ma J."/>
        </authorList>
    </citation>
    <scope>NUCLEOTIDE SEQUENCE [LARGE SCALE GENOMIC DNA]</scope>
    <source>
        <strain evidence="3">CCUG 62974</strain>
    </source>
</reference>
<comment type="caution">
    <text evidence="2">The sequence shown here is derived from an EMBL/GenBank/DDBJ whole genome shotgun (WGS) entry which is preliminary data.</text>
</comment>
<dbReference type="EMBL" id="JBHTHX010000365">
    <property type="protein sequence ID" value="MFD0885468.1"/>
    <property type="molecule type" value="Genomic_DNA"/>
</dbReference>
<protein>
    <submittedName>
        <fullName evidence="2">Condensation domain-containing protein</fullName>
    </submittedName>
</protein>
<evidence type="ECO:0000259" key="1">
    <source>
        <dbReference type="Pfam" id="PF00668"/>
    </source>
</evidence>
<name>A0ABW3DNM0_9ACTN</name>
<dbReference type="Proteomes" id="UP001597024">
    <property type="component" value="Unassembled WGS sequence"/>
</dbReference>
<dbReference type="InterPro" id="IPR023213">
    <property type="entry name" value="CAT-like_dom_sf"/>
</dbReference>
<accession>A0ABW3DNM0</accession>
<gene>
    <name evidence="2" type="ORF">ACFQ08_13000</name>
</gene>
<evidence type="ECO:0000313" key="3">
    <source>
        <dbReference type="Proteomes" id="UP001597024"/>
    </source>
</evidence>
<dbReference type="SUPFAM" id="SSF52777">
    <property type="entry name" value="CoA-dependent acyltransferases"/>
    <property type="match status" value="2"/>
</dbReference>
<dbReference type="InterPro" id="IPR001242">
    <property type="entry name" value="Condensation_dom"/>
</dbReference>
<sequence length="460" mass="51110">MTTSETFTGTSTGTSAPLSLNQEFVCVFDQGDDGGPFGPRYHLVHGWRVRGGVDEETLRGALADVVVRHEALRTLIVRRDGSRHQEILPPCPVELEVRDLSGTAPERRDAVVDDLLDEVEASTIESGTLPHLRAVLGRFDDQDSILVIITHHTATDGWSMRLIIRDVAQYYAARREGVPAALPETRPYREYAHWQLASAQEEGARADHDYWREKLRGAEIFTVRTDRPRSAEAGQETSVHRFLIGAETIAKATALARATRGTLFMVLLSAFYLLEHRESGRTDITVPTFTPGRGRERDGFGDMVGSCFNFLPLRTDLAGCRTFRRLVERARTTCLEGYSHDIPTLRIFGQAPELMRPAVEADRAPWVFQVFPFPFVLDGEVIGDLEYTEVRLRLLDQSVGSDVPDGALWTLNLHPTGEMVGSVQYKNALYDHDTIAGLVAEYGRLLTEAVSAPDAPLPGD</sequence>
<dbReference type="Pfam" id="PF00668">
    <property type="entry name" value="Condensation"/>
    <property type="match status" value="1"/>
</dbReference>
<dbReference type="PANTHER" id="PTHR45527:SF1">
    <property type="entry name" value="FATTY ACID SYNTHASE"/>
    <property type="match status" value="1"/>
</dbReference>
<keyword evidence="3" id="KW-1185">Reference proteome</keyword>
<organism evidence="2 3">
    <name type="scientific">Streptosporangium algeriense</name>
    <dbReference type="NCBI Taxonomy" id="1682748"/>
    <lineage>
        <taxon>Bacteria</taxon>
        <taxon>Bacillati</taxon>
        <taxon>Actinomycetota</taxon>
        <taxon>Actinomycetes</taxon>
        <taxon>Streptosporangiales</taxon>
        <taxon>Streptosporangiaceae</taxon>
        <taxon>Streptosporangium</taxon>
    </lineage>
</organism>
<dbReference type="Gene3D" id="3.30.559.10">
    <property type="entry name" value="Chloramphenicol acetyltransferase-like domain"/>
    <property type="match status" value="1"/>
</dbReference>
<proteinExistence type="predicted"/>
<evidence type="ECO:0000313" key="2">
    <source>
        <dbReference type="EMBL" id="MFD0885468.1"/>
    </source>
</evidence>